<feature type="compositionally biased region" description="Basic and acidic residues" evidence="2">
    <location>
        <begin position="217"/>
        <end position="232"/>
    </location>
</feature>
<reference evidence="4" key="1">
    <citation type="submission" date="2016-10" db="EMBL/GenBank/DDBJ databases">
        <title>Comparative genomics uncovers the prolific and rare metabolic potential of the cyanobacterial genus Moorea.</title>
        <authorList>
            <person name="Leao T."/>
            <person name="Castelao G."/>
            <person name="Korobeynikov A."/>
            <person name="Monroe E.A."/>
            <person name="Podell S."/>
            <person name="Glukhov E."/>
            <person name="Allen E."/>
            <person name="Gerwick W.H."/>
            <person name="Gerwick L."/>
        </authorList>
    </citation>
    <scope>NUCLEOTIDE SEQUENCE [LARGE SCALE GENOMIC DNA]</scope>
    <source>
        <strain evidence="4">JHB</strain>
    </source>
</reference>
<dbReference type="Proteomes" id="UP000176944">
    <property type="component" value="Chromosome"/>
</dbReference>
<evidence type="ECO:0000256" key="2">
    <source>
        <dbReference type="SAM" id="MobiDB-lite"/>
    </source>
</evidence>
<feature type="region of interest" description="Disordered" evidence="2">
    <location>
        <begin position="205"/>
        <end position="248"/>
    </location>
</feature>
<gene>
    <name evidence="3" type="ORF">BJP36_27060</name>
</gene>
<name>A0A1D9G6J6_MOOP1</name>
<dbReference type="CDD" id="cd06503">
    <property type="entry name" value="ATP-synt_Fo_b"/>
    <property type="match status" value="1"/>
</dbReference>
<accession>A0A1D9G6J6</accession>
<evidence type="ECO:0000313" key="4">
    <source>
        <dbReference type="Proteomes" id="UP000176944"/>
    </source>
</evidence>
<feature type="region of interest" description="Disordered" evidence="2">
    <location>
        <begin position="1"/>
        <end position="31"/>
    </location>
</feature>
<organism evidence="3 4">
    <name type="scientific">Moorena producens (strain JHB)</name>
    <dbReference type="NCBI Taxonomy" id="1454205"/>
    <lineage>
        <taxon>Bacteria</taxon>
        <taxon>Bacillati</taxon>
        <taxon>Cyanobacteriota</taxon>
        <taxon>Cyanophyceae</taxon>
        <taxon>Coleofasciculales</taxon>
        <taxon>Coleofasciculaceae</taxon>
        <taxon>Moorena</taxon>
    </lineage>
</organism>
<feature type="compositionally biased region" description="Basic and acidic residues" evidence="2">
    <location>
        <begin position="1"/>
        <end position="13"/>
    </location>
</feature>
<protein>
    <submittedName>
        <fullName evidence="3">ATP synthase F0 subunit B</fullName>
    </submittedName>
</protein>
<evidence type="ECO:0000313" key="3">
    <source>
        <dbReference type="EMBL" id="AOY83030.2"/>
    </source>
</evidence>
<dbReference type="AlphaFoldDB" id="A0A1D9G6J6"/>
<feature type="coiled-coil region" evidence="1">
    <location>
        <begin position="120"/>
        <end position="169"/>
    </location>
</feature>
<sequence>MLRQESSRYDPPEQNKPPNPTESFNPGSGDIDIQGQFNYIEDIIFDSPHIPFTRRTLIDEELLLAQLDLVRENLPLAFQQATRIIEEHDAIIQQAEQYAQEIIETAQRRAEMILDELGIIQQAEHEAQQISQQVQKECEAMHKQTVSELEQMRRKAQQELEQMRQMTLAECEEIQNGADAYADGVLYNIEQHLSDMLRVIRNGRQQLNAPVKPQNSGKKDNGKKDNGKKDNGKGGSRSPKTPSKSKKG</sequence>
<dbReference type="SUPFAM" id="SSF58113">
    <property type="entry name" value="Apolipoprotein A-I"/>
    <property type="match status" value="1"/>
</dbReference>
<feature type="compositionally biased region" description="Polar residues" evidence="2">
    <location>
        <begin position="205"/>
        <end position="216"/>
    </location>
</feature>
<evidence type="ECO:0000256" key="1">
    <source>
        <dbReference type="SAM" id="Coils"/>
    </source>
</evidence>
<proteinExistence type="predicted"/>
<keyword evidence="1" id="KW-0175">Coiled coil</keyword>
<dbReference type="EMBL" id="CP017708">
    <property type="protein sequence ID" value="AOY83030.2"/>
    <property type="molecule type" value="Genomic_DNA"/>
</dbReference>